<dbReference type="Proteomes" id="UP000054560">
    <property type="component" value="Unassembled WGS sequence"/>
</dbReference>
<feature type="region of interest" description="Disordered" evidence="1">
    <location>
        <begin position="261"/>
        <end position="298"/>
    </location>
</feature>
<accession>A0A0L0G3P1</accession>
<keyword evidence="3" id="KW-1185">Reference proteome</keyword>
<dbReference type="EMBL" id="KQ241817">
    <property type="protein sequence ID" value="KNC83665.1"/>
    <property type="molecule type" value="Genomic_DNA"/>
</dbReference>
<evidence type="ECO:0008006" key="4">
    <source>
        <dbReference type="Google" id="ProtNLM"/>
    </source>
</evidence>
<feature type="region of interest" description="Disordered" evidence="1">
    <location>
        <begin position="543"/>
        <end position="591"/>
    </location>
</feature>
<dbReference type="AlphaFoldDB" id="A0A0L0G3P1"/>
<name>A0A0L0G3P1_9EUKA</name>
<feature type="compositionally biased region" description="Basic and acidic residues" evidence="1">
    <location>
        <begin position="261"/>
        <end position="281"/>
    </location>
</feature>
<dbReference type="RefSeq" id="XP_014157567.1">
    <property type="nucleotide sequence ID" value="XM_014302092.1"/>
</dbReference>
<sequence>MYDIEDFTKKHIEGAERSTGNTQSTTTRRNTRTNNENAGEKSTAINSTSKNRTAFPTDTPPPHVLSRIDSAHKRTRGGGSELSTDSDTYGVDTGPSARATKRKRLQATGSVAKDGEKVQETDTQSAWLRVSNIPKYCTLEQLKYCFRKADVSKPMFVSADRTNEGVGRVLIGPRFGGVSAALERYDGQELLGQTINVRLETQAETAEYSTDPKVTRASTRVRKTSTQTAQPTNNKLKTINQERKNTPSKARGRANIQDKDKIESRRGRANIQDKDKIESRTTKPSITTEANTPTRVEGKWGGATEQAAAKALIKAIWELIPLALKYIFILEYGVDLWQEVVYGKHMLQWTEKTTMRILSRQRQCLNEYWPKAVIDECIPKLIHVKESRVRTIPDENVIQLIRNVTLLCQYVTTRLPEDRAREIGKMRDQILRDVGKLREMAAESRTETALTSPKKGTRCVGGGASVVVSAGTDSMGRSTVRTQERRKDGDTDKTSTGGVDGNDMYRNGGVDGNDMYRNGGVDGIDMNSNGGVYGDEETRAMAPEHTHTGARTGYGEDRDSPSRTTDYGSARADGGLFAGASTGEVGGDRKRSRGVGASMLVSNLQEFRTRTRAGGLGPVDPAQLSPEYYLGGAKETQAALAPFIRGMLLCIHTAAMS</sequence>
<gene>
    <name evidence="2" type="ORF">SARC_04098</name>
</gene>
<feature type="region of interest" description="Disordered" evidence="1">
    <location>
        <begin position="468"/>
        <end position="508"/>
    </location>
</feature>
<reference evidence="2 3" key="1">
    <citation type="submission" date="2011-02" db="EMBL/GenBank/DDBJ databases">
        <title>The Genome Sequence of Sphaeroforma arctica JP610.</title>
        <authorList>
            <consortium name="The Broad Institute Genome Sequencing Platform"/>
            <person name="Russ C."/>
            <person name="Cuomo C."/>
            <person name="Young S.K."/>
            <person name="Zeng Q."/>
            <person name="Gargeya S."/>
            <person name="Alvarado L."/>
            <person name="Berlin A."/>
            <person name="Chapman S.B."/>
            <person name="Chen Z."/>
            <person name="Freedman E."/>
            <person name="Gellesch M."/>
            <person name="Goldberg J."/>
            <person name="Griggs A."/>
            <person name="Gujja S."/>
            <person name="Heilman E."/>
            <person name="Heiman D."/>
            <person name="Howarth C."/>
            <person name="Mehta T."/>
            <person name="Neiman D."/>
            <person name="Pearson M."/>
            <person name="Roberts A."/>
            <person name="Saif S."/>
            <person name="Shea T."/>
            <person name="Shenoy N."/>
            <person name="Sisk P."/>
            <person name="Stolte C."/>
            <person name="Sykes S."/>
            <person name="White J."/>
            <person name="Yandava C."/>
            <person name="Burger G."/>
            <person name="Gray M.W."/>
            <person name="Holland P.W.H."/>
            <person name="King N."/>
            <person name="Lang F.B.F."/>
            <person name="Roger A.J."/>
            <person name="Ruiz-Trillo I."/>
            <person name="Haas B."/>
            <person name="Nusbaum C."/>
            <person name="Birren B."/>
        </authorList>
    </citation>
    <scope>NUCLEOTIDE SEQUENCE [LARGE SCALE GENOMIC DNA]</scope>
    <source>
        <strain evidence="2 3">JP610</strain>
    </source>
</reference>
<dbReference type="InterPro" id="IPR035979">
    <property type="entry name" value="RBD_domain_sf"/>
</dbReference>
<feature type="compositionally biased region" description="Basic and acidic residues" evidence="1">
    <location>
        <begin position="1"/>
        <end position="16"/>
    </location>
</feature>
<evidence type="ECO:0000313" key="2">
    <source>
        <dbReference type="EMBL" id="KNC83665.1"/>
    </source>
</evidence>
<dbReference type="GO" id="GO:0003676">
    <property type="term" value="F:nucleic acid binding"/>
    <property type="evidence" value="ECO:0007669"/>
    <property type="project" value="InterPro"/>
</dbReference>
<feature type="region of interest" description="Disordered" evidence="1">
    <location>
        <begin position="207"/>
        <end position="231"/>
    </location>
</feature>
<feature type="compositionally biased region" description="Polar residues" evidence="1">
    <location>
        <begin position="282"/>
        <end position="294"/>
    </location>
</feature>
<proteinExistence type="predicted"/>
<protein>
    <recommendedName>
        <fullName evidence="4">RRM domain-containing protein</fullName>
    </recommendedName>
</protein>
<organism evidence="2 3">
    <name type="scientific">Sphaeroforma arctica JP610</name>
    <dbReference type="NCBI Taxonomy" id="667725"/>
    <lineage>
        <taxon>Eukaryota</taxon>
        <taxon>Ichthyosporea</taxon>
        <taxon>Ichthyophonida</taxon>
        <taxon>Sphaeroforma</taxon>
    </lineage>
</organism>
<evidence type="ECO:0000256" key="1">
    <source>
        <dbReference type="SAM" id="MobiDB-lite"/>
    </source>
</evidence>
<feature type="compositionally biased region" description="Basic and acidic residues" evidence="1">
    <location>
        <begin position="482"/>
        <end position="493"/>
    </location>
</feature>
<feature type="compositionally biased region" description="Low complexity" evidence="1">
    <location>
        <begin position="17"/>
        <end position="35"/>
    </location>
</feature>
<feature type="region of interest" description="Disordered" evidence="1">
    <location>
        <begin position="1"/>
        <end position="98"/>
    </location>
</feature>
<evidence type="ECO:0000313" key="3">
    <source>
        <dbReference type="Proteomes" id="UP000054560"/>
    </source>
</evidence>
<dbReference type="GeneID" id="25904602"/>
<feature type="compositionally biased region" description="Polar residues" evidence="1">
    <location>
        <begin position="43"/>
        <end position="56"/>
    </location>
</feature>
<dbReference type="SUPFAM" id="SSF54928">
    <property type="entry name" value="RNA-binding domain, RBD"/>
    <property type="match status" value="1"/>
</dbReference>